<dbReference type="Proteomes" id="UP000015729">
    <property type="component" value="Unassembled WGS sequence"/>
</dbReference>
<dbReference type="SUPFAM" id="SSF53335">
    <property type="entry name" value="S-adenosyl-L-methionine-dependent methyltransferases"/>
    <property type="match status" value="1"/>
</dbReference>
<sequence>ASLDEAQRGSQRKWRALGKADPKRKLPVLNFGGQSQELWCEGGEIGFVTQLIQESARLPGLVVWFSTLVSKASNLPPIQSALKKAGALEVKVVEMGQGQKQSRFVAWTFLDKAQRTPG</sequence>
<dbReference type="GO" id="GO:0070475">
    <property type="term" value="P:rRNA base methylation"/>
    <property type="evidence" value="ECO:0007669"/>
    <property type="project" value="TreeGrafter"/>
</dbReference>
<dbReference type="InterPro" id="IPR010286">
    <property type="entry name" value="METTL16/RlmF"/>
</dbReference>
<name>S6STG1_PSESF</name>
<feature type="non-terminal residue" evidence="3">
    <location>
        <position position="1"/>
    </location>
</feature>
<gene>
    <name evidence="3" type="ORF">A244_34983</name>
</gene>
<evidence type="ECO:0000313" key="3">
    <source>
        <dbReference type="EMBL" id="EPN34590.1"/>
    </source>
</evidence>
<accession>S6STG1</accession>
<dbReference type="InterPro" id="IPR029063">
    <property type="entry name" value="SAM-dependent_MTases_sf"/>
</dbReference>
<dbReference type="PANTHER" id="PTHR13393:SF0">
    <property type="entry name" value="RNA N6-ADENOSINE-METHYLTRANSFERASE METTL16"/>
    <property type="match status" value="1"/>
</dbReference>
<dbReference type="AlphaFoldDB" id="S6STG1"/>
<keyword evidence="1 3" id="KW-0489">Methyltransferase</keyword>
<dbReference type="Pfam" id="PF05971">
    <property type="entry name" value="Methyltransf_10"/>
    <property type="match status" value="1"/>
</dbReference>
<comment type="caution">
    <text evidence="3">The sequence shown here is derived from an EMBL/GenBank/DDBJ whole genome shotgun (WGS) entry which is preliminary data.</text>
</comment>
<proteinExistence type="predicted"/>
<dbReference type="PATRIC" id="fig|1194404.4.peg.7184"/>
<protein>
    <submittedName>
        <fullName evidence="3">23S rRNA mA1618 methyltransferase</fullName>
    </submittedName>
</protein>
<dbReference type="EMBL" id="AOKG01002414">
    <property type="protein sequence ID" value="EPN34590.1"/>
    <property type="molecule type" value="Genomic_DNA"/>
</dbReference>
<evidence type="ECO:0000256" key="2">
    <source>
        <dbReference type="ARBA" id="ARBA00022679"/>
    </source>
</evidence>
<reference evidence="3 4" key="1">
    <citation type="journal article" date="2013" name="PLoS Pathog.">
        <title>Genomic analysis of the Kiwifruit pathogen Pseudomonas syringae pv. actinidiae provides insight into the origins of an emergent plant disease.</title>
        <authorList>
            <person name="McCann H.C."/>
            <person name="Rikkerink E.H."/>
            <person name="Bertels F."/>
            <person name="Fiers M."/>
            <person name="Lu A."/>
            <person name="Rees-George J."/>
            <person name="Andersen M.T."/>
            <person name="Gleave A.P."/>
            <person name="Haubold B."/>
            <person name="Wohlers M.W."/>
            <person name="Guttman D.S."/>
            <person name="Wang P.W."/>
            <person name="Straub C."/>
            <person name="Vanneste J.L."/>
            <person name="Rainey P.B."/>
            <person name="Templeton M.D."/>
        </authorList>
    </citation>
    <scope>NUCLEOTIDE SEQUENCE [LARGE SCALE GENOMIC DNA]</scope>
    <source>
        <strain evidence="3 4">ICMP 18807</strain>
    </source>
</reference>
<dbReference type="PANTHER" id="PTHR13393">
    <property type="entry name" value="SAM-DEPENDENT METHYLTRANSFERASE"/>
    <property type="match status" value="1"/>
</dbReference>
<keyword evidence="2 3" id="KW-0808">Transferase</keyword>
<dbReference type="Gene3D" id="3.40.50.150">
    <property type="entry name" value="Vaccinia Virus protein VP39"/>
    <property type="match status" value="1"/>
</dbReference>
<organism evidence="3 4">
    <name type="scientific">Pseudomonas syringae pv. actinidiae ICMP 18807</name>
    <dbReference type="NCBI Taxonomy" id="1194404"/>
    <lineage>
        <taxon>Bacteria</taxon>
        <taxon>Pseudomonadati</taxon>
        <taxon>Pseudomonadota</taxon>
        <taxon>Gammaproteobacteria</taxon>
        <taxon>Pseudomonadales</taxon>
        <taxon>Pseudomonadaceae</taxon>
        <taxon>Pseudomonas</taxon>
        <taxon>Pseudomonas syringae</taxon>
    </lineage>
</organism>
<evidence type="ECO:0000313" key="4">
    <source>
        <dbReference type="Proteomes" id="UP000015729"/>
    </source>
</evidence>
<evidence type="ECO:0000256" key="1">
    <source>
        <dbReference type="ARBA" id="ARBA00022603"/>
    </source>
</evidence>
<dbReference type="GO" id="GO:0052907">
    <property type="term" value="F:23S rRNA (adenine(1618)-N(6))-methyltransferase activity"/>
    <property type="evidence" value="ECO:0007669"/>
    <property type="project" value="TreeGrafter"/>
</dbReference>